<dbReference type="EMBL" id="JBHFQA010000010">
    <property type="protein sequence ID" value="KAL2091905.1"/>
    <property type="molecule type" value="Genomic_DNA"/>
</dbReference>
<dbReference type="InterPro" id="IPR036770">
    <property type="entry name" value="Ankyrin_rpt-contain_sf"/>
</dbReference>
<dbReference type="PROSITE" id="PS50088">
    <property type="entry name" value="ANK_REPEAT"/>
    <property type="match status" value="3"/>
</dbReference>
<evidence type="ECO:0008006" key="7">
    <source>
        <dbReference type="Google" id="ProtNLM"/>
    </source>
</evidence>
<evidence type="ECO:0000256" key="4">
    <source>
        <dbReference type="SAM" id="MobiDB-lite"/>
    </source>
</evidence>
<dbReference type="InterPro" id="IPR002110">
    <property type="entry name" value="Ankyrin_rpt"/>
</dbReference>
<reference evidence="5 6" key="1">
    <citation type="submission" date="2024-09" db="EMBL/GenBank/DDBJ databases">
        <title>A chromosome-level genome assembly of Gray's grenadier anchovy, Coilia grayii.</title>
        <authorList>
            <person name="Fu Z."/>
        </authorList>
    </citation>
    <scope>NUCLEOTIDE SEQUENCE [LARGE SCALE GENOMIC DNA]</scope>
    <source>
        <strain evidence="5">G4</strain>
        <tissue evidence="5">Muscle</tissue>
    </source>
</reference>
<dbReference type="Pfam" id="PF12796">
    <property type="entry name" value="Ank_2"/>
    <property type="match status" value="1"/>
</dbReference>
<feature type="region of interest" description="Disordered" evidence="4">
    <location>
        <begin position="157"/>
        <end position="207"/>
    </location>
</feature>
<keyword evidence="6" id="KW-1185">Reference proteome</keyword>
<sequence>MAVHEGECSCCQQRAVPSTHQTLEEMDFERGIWSAALDGDLGRVKSLLQKGTNPDVRDNSGYTALHYASRAGHESVCELLLSHGACANPQTRGGATPLHRAAYCGHEAVVRLLLKARANPQACDDDGATPLHKAAVQGHVEVCQLLLKHCPVLQTQRDKKSRAPQHLVPADSPLLPLLYNEQNDDTPFDSTSSTTTAVGRPLTDLPP</sequence>
<gene>
    <name evidence="5" type="ORF">ACEWY4_011703</name>
</gene>
<feature type="repeat" description="ANK" evidence="3">
    <location>
        <begin position="126"/>
        <end position="149"/>
    </location>
</feature>
<dbReference type="PANTHER" id="PTHR24171:SF9">
    <property type="entry name" value="ANKYRIN REPEAT DOMAIN-CONTAINING PROTEIN 39"/>
    <property type="match status" value="1"/>
</dbReference>
<evidence type="ECO:0000313" key="5">
    <source>
        <dbReference type="EMBL" id="KAL2091905.1"/>
    </source>
</evidence>
<dbReference type="PROSITE" id="PS50297">
    <property type="entry name" value="ANK_REP_REGION"/>
    <property type="match status" value="3"/>
</dbReference>
<feature type="repeat" description="ANK" evidence="3">
    <location>
        <begin position="60"/>
        <end position="92"/>
    </location>
</feature>
<keyword evidence="1" id="KW-0677">Repeat</keyword>
<name>A0ABD1JYJ5_9TELE</name>
<dbReference type="PANTHER" id="PTHR24171">
    <property type="entry name" value="ANKYRIN REPEAT DOMAIN-CONTAINING PROTEIN 39-RELATED"/>
    <property type="match status" value="1"/>
</dbReference>
<evidence type="ECO:0000313" key="6">
    <source>
        <dbReference type="Proteomes" id="UP001591681"/>
    </source>
</evidence>
<dbReference type="SMART" id="SM00248">
    <property type="entry name" value="ANK"/>
    <property type="match status" value="4"/>
</dbReference>
<dbReference type="Proteomes" id="UP001591681">
    <property type="component" value="Unassembled WGS sequence"/>
</dbReference>
<comment type="caution">
    <text evidence="5">The sequence shown here is derived from an EMBL/GenBank/DDBJ whole genome shotgun (WGS) entry which is preliminary data.</text>
</comment>
<feature type="repeat" description="ANK" evidence="3">
    <location>
        <begin position="93"/>
        <end position="125"/>
    </location>
</feature>
<evidence type="ECO:0000256" key="2">
    <source>
        <dbReference type="ARBA" id="ARBA00023043"/>
    </source>
</evidence>
<evidence type="ECO:0000256" key="1">
    <source>
        <dbReference type="ARBA" id="ARBA00022737"/>
    </source>
</evidence>
<protein>
    <recommendedName>
        <fullName evidence="7">Ankyrin repeat domain 39</fullName>
    </recommendedName>
</protein>
<accession>A0ABD1JYJ5</accession>
<dbReference type="Pfam" id="PF00023">
    <property type="entry name" value="Ank"/>
    <property type="match status" value="1"/>
</dbReference>
<organism evidence="5 6">
    <name type="scientific">Coilia grayii</name>
    <name type="common">Gray's grenadier anchovy</name>
    <dbReference type="NCBI Taxonomy" id="363190"/>
    <lineage>
        <taxon>Eukaryota</taxon>
        <taxon>Metazoa</taxon>
        <taxon>Chordata</taxon>
        <taxon>Craniata</taxon>
        <taxon>Vertebrata</taxon>
        <taxon>Euteleostomi</taxon>
        <taxon>Actinopterygii</taxon>
        <taxon>Neopterygii</taxon>
        <taxon>Teleostei</taxon>
        <taxon>Clupei</taxon>
        <taxon>Clupeiformes</taxon>
        <taxon>Clupeoidei</taxon>
        <taxon>Engraulidae</taxon>
        <taxon>Coilinae</taxon>
        <taxon>Coilia</taxon>
    </lineage>
</organism>
<evidence type="ECO:0000256" key="3">
    <source>
        <dbReference type="PROSITE-ProRule" id="PRU00023"/>
    </source>
</evidence>
<dbReference type="Gene3D" id="1.25.40.20">
    <property type="entry name" value="Ankyrin repeat-containing domain"/>
    <property type="match status" value="2"/>
</dbReference>
<dbReference type="AlphaFoldDB" id="A0ABD1JYJ5"/>
<keyword evidence="2 3" id="KW-0040">ANK repeat</keyword>
<dbReference type="SUPFAM" id="SSF48403">
    <property type="entry name" value="Ankyrin repeat"/>
    <property type="match status" value="1"/>
</dbReference>
<proteinExistence type="predicted"/>